<keyword evidence="5" id="KW-1185">Reference proteome</keyword>
<dbReference type="AlphaFoldDB" id="R9H3K0"/>
<evidence type="ECO:0000313" key="4">
    <source>
        <dbReference type="EMBL" id="EOR95749.1"/>
    </source>
</evidence>
<organism evidence="4 5">
    <name type="scientific">Arcticibacter svalbardensis MN12-7</name>
    <dbReference type="NCBI Taxonomy" id="1150600"/>
    <lineage>
        <taxon>Bacteria</taxon>
        <taxon>Pseudomonadati</taxon>
        <taxon>Bacteroidota</taxon>
        <taxon>Sphingobacteriia</taxon>
        <taxon>Sphingobacteriales</taxon>
        <taxon>Sphingobacteriaceae</taxon>
        <taxon>Arcticibacter</taxon>
    </lineage>
</organism>
<dbReference type="InterPro" id="IPR001789">
    <property type="entry name" value="Sig_transdc_resp-reg_receiver"/>
</dbReference>
<sequence length="117" mass="13217">MKKKILVIEDDEDIQDILTLLLTEEGYEVVSSRDGKIVEDIKTILPDLVLCDIWVPTVKGSEICKIIKSDETTKHIPFILISTSIKLSNLALECGADDYIQKPFHIKEVTTLLKAYI</sequence>
<dbReference type="Pfam" id="PF00072">
    <property type="entry name" value="Response_reg"/>
    <property type="match status" value="1"/>
</dbReference>
<evidence type="ECO:0000256" key="2">
    <source>
        <dbReference type="PROSITE-ProRule" id="PRU00169"/>
    </source>
</evidence>
<dbReference type="SUPFAM" id="SSF52172">
    <property type="entry name" value="CheY-like"/>
    <property type="match status" value="1"/>
</dbReference>
<dbReference type="PROSITE" id="PS50110">
    <property type="entry name" value="RESPONSE_REGULATORY"/>
    <property type="match status" value="1"/>
</dbReference>
<evidence type="ECO:0000313" key="5">
    <source>
        <dbReference type="Proteomes" id="UP000014174"/>
    </source>
</evidence>
<dbReference type="Proteomes" id="UP000014174">
    <property type="component" value="Unassembled WGS sequence"/>
</dbReference>
<comment type="caution">
    <text evidence="4">The sequence shown here is derived from an EMBL/GenBank/DDBJ whole genome shotgun (WGS) entry which is preliminary data.</text>
</comment>
<dbReference type="PANTHER" id="PTHR44591:SF3">
    <property type="entry name" value="RESPONSE REGULATORY DOMAIN-CONTAINING PROTEIN"/>
    <property type="match status" value="1"/>
</dbReference>
<dbReference type="InterPro" id="IPR011006">
    <property type="entry name" value="CheY-like_superfamily"/>
</dbReference>
<dbReference type="eggNOG" id="COG0745">
    <property type="taxonomic scope" value="Bacteria"/>
</dbReference>
<dbReference type="RefSeq" id="WP_016194306.1">
    <property type="nucleotide sequence ID" value="NZ_AQPN01000043.1"/>
</dbReference>
<keyword evidence="1 2" id="KW-0597">Phosphoprotein</keyword>
<evidence type="ECO:0000259" key="3">
    <source>
        <dbReference type="PROSITE" id="PS50110"/>
    </source>
</evidence>
<dbReference type="PANTHER" id="PTHR44591">
    <property type="entry name" value="STRESS RESPONSE REGULATOR PROTEIN 1"/>
    <property type="match status" value="1"/>
</dbReference>
<dbReference type="GO" id="GO:0000160">
    <property type="term" value="P:phosphorelay signal transduction system"/>
    <property type="evidence" value="ECO:0007669"/>
    <property type="project" value="InterPro"/>
</dbReference>
<feature type="modified residue" description="4-aspartylphosphate" evidence="2">
    <location>
        <position position="52"/>
    </location>
</feature>
<gene>
    <name evidence="4" type="ORF">ADIARSV_1062</name>
</gene>
<dbReference type="InterPro" id="IPR050595">
    <property type="entry name" value="Bact_response_regulator"/>
</dbReference>
<accession>R9H3K0</accession>
<evidence type="ECO:0000256" key="1">
    <source>
        <dbReference type="ARBA" id="ARBA00022553"/>
    </source>
</evidence>
<proteinExistence type="predicted"/>
<reference evidence="4 5" key="1">
    <citation type="journal article" date="2013" name="Genome Announc.">
        <title>Draft Genome Sequence of Arcticibacter svalbardensis Strain MN12-7T, a Member of the Family Sphingobacteriaceae Isolated from an Arctic Soil Sample.</title>
        <authorList>
            <person name="Shivaji S."/>
            <person name="Ara S."/>
            <person name="Prasad S."/>
            <person name="Manasa B.P."/>
            <person name="Begum Z."/>
            <person name="Singh A."/>
            <person name="Kumar Pinnaka A."/>
        </authorList>
    </citation>
    <scope>NUCLEOTIDE SEQUENCE [LARGE SCALE GENOMIC DNA]</scope>
    <source>
        <strain evidence="4 5">MN12-7</strain>
    </source>
</reference>
<feature type="domain" description="Response regulatory" evidence="3">
    <location>
        <begin position="4"/>
        <end position="117"/>
    </location>
</feature>
<name>R9H3K0_9SPHI</name>
<dbReference type="SMART" id="SM00448">
    <property type="entry name" value="REC"/>
    <property type="match status" value="1"/>
</dbReference>
<dbReference type="STRING" id="1150600.ADIARSV_1062"/>
<dbReference type="OrthoDB" id="9789181at2"/>
<dbReference type="Gene3D" id="3.40.50.2300">
    <property type="match status" value="1"/>
</dbReference>
<dbReference type="EMBL" id="AQPN01000043">
    <property type="protein sequence ID" value="EOR95749.1"/>
    <property type="molecule type" value="Genomic_DNA"/>
</dbReference>
<protein>
    <submittedName>
        <fullName evidence="4">Alkaline phosphatase synthesis transcriptional regulatory protein phoP</fullName>
    </submittedName>
</protein>